<evidence type="ECO:0000259" key="8">
    <source>
        <dbReference type="Pfam" id="PF12704"/>
    </source>
</evidence>
<keyword evidence="5 6" id="KW-0472">Membrane</keyword>
<name>A0A1E7X1D9_9BURK</name>
<keyword evidence="9" id="KW-0547">Nucleotide-binding</keyword>
<organism evidence="9 10">
    <name type="scientific">Duganella phyllosphaerae</name>
    <dbReference type="NCBI Taxonomy" id="762836"/>
    <lineage>
        <taxon>Bacteria</taxon>
        <taxon>Pseudomonadati</taxon>
        <taxon>Pseudomonadota</taxon>
        <taxon>Betaproteobacteria</taxon>
        <taxon>Burkholderiales</taxon>
        <taxon>Oxalobacteraceae</taxon>
        <taxon>Telluria group</taxon>
        <taxon>Duganella</taxon>
    </lineage>
</organism>
<accession>A0A1E7X1D9</accession>
<dbReference type="InterPro" id="IPR025857">
    <property type="entry name" value="MacB_PCD"/>
</dbReference>
<feature type="transmembrane region" description="Helical" evidence="6">
    <location>
        <begin position="736"/>
        <end position="758"/>
    </location>
</feature>
<dbReference type="PANTHER" id="PTHR30572">
    <property type="entry name" value="MEMBRANE COMPONENT OF TRANSPORTER-RELATED"/>
    <property type="match status" value="1"/>
</dbReference>
<evidence type="ECO:0000256" key="5">
    <source>
        <dbReference type="ARBA" id="ARBA00023136"/>
    </source>
</evidence>
<reference evidence="10" key="1">
    <citation type="journal article" date="2016" name="Front. Microbiol.">
        <title>Molecular Keys to the Janthinobacterium and Duganella spp. Interaction with the Plant Pathogen Fusarium graminearum.</title>
        <authorList>
            <person name="Haack F.S."/>
            <person name="Poehlein A."/>
            <person name="Kroger C."/>
            <person name="Voigt C.A."/>
            <person name="Piepenbring M."/>
            <person name="Bode H.B."/>
            <person name="Daniel R."/>
            <person name="Schafer W."/>
            <person name="Streit W.R."/>
        </authorList>
    </citation>
    <scope>NUCLEOTIDE SEQUENCE [LARGE SCALE GENOMIC DNA]</scope>
    <source>
        <strain evidence="10">T54</strain>
    </source>
</reference>
<evidence type="ECO:0000256" key="4">
    <source>
        <dbReference type="ARBA" id="ARBA00022989"/>
    </source>
</evidence>
<dbReference type="OrthoDB" id="9770036at2"/>
<feature type="transmembrane region" description="Helical" evidence="6">
    <location>
        <begin position="299"/>
        <end position="322"/>
    </location>
</feature>
<dbReference type="EMBL" id="LROM01000065">
    <property type="protein sequence ID" value="OFA05996.1"/>
    <property type="molecule type" value="Genomic_DNA"/>
</dbReference>
<keyword evidence="10" id="KW-1185">Reference proteome</keyword>
<dbReference type="GO" id="GO:0005886">
    <property type="term" value="C:plasma membrane"/>
    <property type="evidence" value="ECO:0007669"/>
    <property type="project" value="UniProtKB-SubCell"/>
</dbReference>
<feature type="domain" description="ABC3 transporter permease C-terminal" evidence="7">
    <location>
        <begin position="306"/>
        <end position="418"/>
    </location>
</feature>
<dbReference type="Proteomes" id="UP000175989">
    <property type="component" value="Unassembled WGS sequence"/>
</dbReference>
<evidence type="ECO:0000313" key="10">
    <source>
        <dbReference type="Proteomes" id="UP000175989"/>
    </source>
</evidence>
<feature type="transmembrane region" description="Helical" evidence="6">
    <location>
        <begin position="442"/>
        <end position="463"/>
    </location>
</feature>
<dbReference type="Pfam" id="PF12704">
    <property type="entry name" value="MacB_PCD"/>
    <property type="match status" value="1"/>
</dbReference>
<feature type="transmembrane region" description="Helical" evidence="6">
    <location>
        <begin position="692"/>
        <end position="716"/>
    </location>
</feature>
<dbReference type="RefSeq" id="WP_070247192.1">
    <property type="nucleotide sequence ID" value="NZ_LROM01000065.1"/>
</dbReference>
<proteinExistence type="predicted"/>
<feature type="transmembrane region" description="Helical" evidence="6">
    <location>
        <begin position="394"/>
        <end position="421"/>
    </location>
</feature>
<comment type="caution">
    <text evidence="9">The sequence shown here is derived from an EMBL/GenBank/DDBJ whole genome shotgun (WGS) entry which is preliminary data.</text>
</comment>
<comment type="subcellular location">
    <subcellularLocation>
        <location evidence="1">Cell membrane</location>
        <topology evidence="1">Multi-pass membrane protein</topology>
    </subcellularLocation>
</comment>
<dbReference type="PATRIC" id="fig|762836.4.peg.1544"/>
<evidence type="ECO:0000256" key="6">
    <source>
        <dbReference type="SAM" id="Phobius"/>
    </source>
</evidence>
<feature type="domain" description="MacB-like periplasmic core" evidence="8">
    <location>
        <begin position="20"/>
        <end position="243"/>
    </location>
</feature>
<keyword evidence="4 6" id="KW-1133">Transmembrane helix</keyword>
<keyword evidence="2" id="KW-1003">Cell membrane</keyword>
<evidence type="ECO:0000256" key="2">
    <source>
        <dbReference type="ARBA" id="ARBA00022475"/>
    </source>
</evidence>
<dbReference type="Pfam" id="PF02687">
    <property type="entry name" value="FtsX"/>
    <property type="match status" value="2"/>
</dbReference>
<evidence type="ECO:0000256" key="1">
    <source>
        <dbReference type="ARBA" id="ARBA00004651"/>
    </source>
</evidence>
<dbReference type="InterPro" id="IPR050250">
    <property type="entry name" value="Macrolide_Exporter_MacB"/>
</dbReference>
<dbReference type="GO" id="GO:0005524">
    <property type="term" value="F:ATP binding"/>
    <property type="evidence" value="ECO:0007669"/>
    <property type="project" value="UniProtKB-KW"/>
</dbReference>
<dbReference type="PANTHER" id="PTHR30572:SF18">
    <property type="entry name" value="ABC-TYPE MACROLIDE FAMILY EXPORT SYSTEM PERMEASE COMPONENT 2"/>
    <property type="match status" value="1"/>
</dbReference>
<feature type="transmembrane region" description="Helical" evidence="6">
    <location>
        <begin position="778"/>
        <end position="796"/>
    </location>
</feature>
<feature type="transmembrane region" description="Helical" evidence="6">
    <location>
        <begin position="347"/>
        <end position="374"/>
    </location>
</feature>
<feature type="transmembrane region" description="Helical" evidence="6">
    <location>
        <begin position="21"/>
        <end position="41"/>
    </location>
</feature>
<keyword evidence="9" id="KW-0067">ATP-binding</keyword>
<evidence type="ECO:0000259" key="7">
    <source>
        <dbReference type="Pfam" id="PF02687"/>
    </source>
</evidence>
<keyword evidence="3 6" id="KW-0812">Transmembrane</keyword>
<dbReference type="InterPro" id="IPR003838">
    <property type="entry name" value="ABC3_permease_C"/>
</dbReference>
<protein>
    <submittedName>
        <fullName evidence="9">Macrolide transporter ATP-binding /permease protein</fullName>
    </submittedName>
</protein>
<evidence type="ECO:0000256" key="3">
    <source>
        <dbReference type="ARBA" id="ARBA00022692"/>
    </source>
</evidence>
<dbReference type="AlphaFoldDB" id="A0A1E7X1D9"/>
<feature type="domain" description="ABC3 transporter permease C-terminal" evidence="7">
    <location>
        <begin position="695"/>
        <end position="807"/>
    </location>
</feature>
<sequence length="814" mass="87507">MTPQDFRIGWRTLLHEPGYSLVVVLGLAVGLCTCILLLGYVRYSLQYDAHVPDADHIYVVTQRYNVDPKSPLHDVAPAFLRQTALTTPGVVDATVFFPSRPETTPLVVRIGEHRQHLQGLLVLPGFADMLGMQAVQGNLRQALAQPDAVVLTQATAQRLFGTANAVGRTMQAEGKTVRVGAVVRTPPPTTTVPFDSLLGVNSTLTDQMVRDELLTGQQGWMGKVLIRVRPGASLPAIVATLQQAVDRAPSLRNVPPETLARLGRRKIMDIGVTPLRAAYFDHAVQPNRVFKPGNRANPAVIAALAAIALLVLALAAINYVNLATIRVLRRQREVALRKVLGAGARRLVLQFVTESVTVSVVATVLGLVLAWLALPQFALLMNRDLAGLLSLPHIAAALALGALLGVVTALYPAWIAMRVLPTQVLAGRADTESAASTRWRRALTVAQVAIAMGFVSVTAAVAWQTEFALRASPGFDPAPFVIVDLPAPVRYSEPARAFMAALTAQPGVQGIAISEDPVGRLDQAWTRELRREGGTGAGMEMKGVSANFFELYRIAPQAGRLFQSARDKEDDPVPVVLNAIATRDLGFTSPHAAVGQVVLFTDFDGKVVRKRVVGIPPDLHFHTLREAPRATAFELWTAGVALSVRASVPAPQVEALVRELWPRYFPDAIMRTQRASDILALNYADESRLSTLLVIATAITLAIAAFGTYVLSATTVQRRAKEIVLRKLHGARGSDIGLLVVRETGGLVLVAAVIGLPLAALAIERYLAGYVAQAPGGYWTLLMSLMITLMVALLAITRQARVAMRMAPADVLGG</sequence>
<gene>
    <name evidence="9" type="ORF">DUPY_14780</name>
</gene>
<dbReference type="GO" id="GO:0022857">
    <property type="term" value="F:transmembrane transporter activity"/>
    <property type="evidence" value="ECO:0007669"/>
    <property type="project" value="TreeGrafter"/>
</dbReference>
<evidence type="ECO:0000313" key="9">
    <source>
        <dbReference type="EMBL" id="OFA05996.1"/>
    </source>
</evidence>